<dbReference type="PANTHER" id="PTHR48011:SF18">
    <property type="entry name" value="MITOGEN-ACTIVATED PROTEIN KINASE KINASE KINASE 19-RELATED"/>
    <property type="match status" value="1"/>
</dbReference>
<name>A0A514JLF0_9ACTN</name>
<keyword evidence="1" id="KW-0067">ATP-binding</keyword>
<dbReference type="RefSeq" id="WP_142231377.1">
    <property type="nucleotide sequence ID" value="NZ_CP022310.1"/>
</dbReference>
<dbReference type="InterPro" id="IPR001245">
    <property type="entry name" value="Ser-Thr/Tyr_kinase_cat_dom"/>
</dbReference>
<evidence type="ECO:0000256" key="2">
    <source>
        <dbReference type="SAM" id="MobiDB-lite"/>
    </source>
</evidence>
<dbReference type="Gene3D" id="1.25.40.10">
    <property type="entry name" value="Tetratricopeptide repeat domain"/>
    <property type="match status" value="3"/>
</dbReference>
<dbReference type="AlphaFoldDB" id="A0A514JLF0"/>
<dbReference type="InterPro" id="IPR011990">
    <property type="entry name" value="TPR-like_helical_dom_sf"/>
</dbReference>
<gene>
    <name evidence="4" type="ORF">CD934_05335</name>
</gene>
<organism evidence="4 5">
    <name type="scientific">Streptomyces calvus</name>
    <dbReference type="NCBI Taxonomy" id="67282"/>
    <lineage>
        <taxon>Bacteria</taxon>
        <taxon>Bacillati</taxon>
        <taxon>Actinomycetota</taxon>
        <taxon>Actinomycetes</taxon>
        <taxon>Kitasatosporales</taxon>
        <taxon>Streptomycetaceae</taxon>
        <taxon>Streptomyces</taxon>
    </lineage>
</organism>
<dbReference type="InterPro" id="IPR052751">
    <property type="entry name" value="Plant_MAPKKK"/>
</dbReference>
<dbReference type="GO" id="GO:0005524">
    <property type="term" value="F:ATP binding"/>
    <property type="evidence" value="ECO:0007669"/>
    <property type="project" value="UniProtKB-UniRule"/>
</dbReference>
<protein>
    <recommendedName>
        <fullName evidence="3">Protein kinase domain-containing protein</fullName>
    </recommendedName>
</protein>
<dbReference type="GO" id="GO:0007165">
    <property type="term" value="P:signal transduction"/>
    <property type="evidence" value="ECO:0007669"/>
    <property type="project" value="TreeGrafter"/>
</dbReference>
<dbReference type="Pfam" id="PF07714">
    <property type="entry name" value="PK_Tyr_Ser-Thr"/>
    <property type="match status" value="1"/>
</dbReference>
<feature type="region of interest" description="Disordered" evidence="2">
    <location>
        <begin position="229"/>
        <end position="259"/>
    </location>
</feature>
<dbReference type="PROSITE" id="PS00107">
    <property type="entry name" value="PROTEIN_KINASE_ATP"/>
    <property type="match status" value="1"/>
</dbReference>
<dbReference type="SUPFAM" id="SSF56112">
    <property type="entry name" value="Protein kinase-like (PK-like)"/>
    <property type="match status" value="1"/>
</dbReference>
<evidence type="ECO:0000256" key="1">
    <source>
        <dbReference type="PROSITE-ProRule" id="PRU10141"/>
    </source>
</evidence>
<keyword evidence="1" id="KW-0547">Nucleotide-binding</keyword>
<evidence type="ECO:0000313" key="5">
    <source>
        <dbReference type="Proteomes" id="UP000316215"/>
    </source>
</evidence>
<dbReference type="GO" id="GO:0004672">
    <property type="term" value="F:protein kinase activity"/>
    <property type="evidence" value="ECO:0007669"/>
    <property type="project" value="InterPro"/>
</dbReference>
<keyword evidence="5" id="KW-1185">Reference proteome</keyword>
<sequence length="1176" mass="125642">MPADSSRSWPSSGRHTPAGGDSSWRAGATVLGEFVVERALGSGGFGTVVLAVSRRTGNRYAVKRVHRADPVEQGRFLTEAQRWIGLPPHPHITPCHFTRTVGDQLAVFSEFVAGGSLADWIADGRLYAGGPREVLRAVLRIAVEAAWGLDAAHAHGLLHLDTKPGNVLLTEDGGARITDFGLATGGERDVKDAIGTEFVLDLLTREGDGIDAETGEVLRTVLRQTLAEARAAQAPPPTAVAEGITPGYTSPEQAEGRPLGRPADLWSWAVTVLEMFTGGRTWPSGTLAGPALEAFLQAQAGGAAGPVAMPDGVAALLRACFRNDPRERPESLRDAADSLVRTAVRECGIPLPGDPPPALPRPSLKGGFERRMPGGSAWQDPRELLGAAYGAAGLDPGESVRFWPSGHGSRASQAMEDLRALTEALRVLDTLPDPDVPVRLLRARATAESGRVRHSLGDLPGAVDAYRSSARALEDLVGLEGPDAEYALSLRLSVLHSLAIVLRLSGAAGESRAICDRVTEASAALPDPVEAARVRGMALGTKANAVDDPHERIALIDRSVEALTAAGDDEALAVALAGRAGALEEAGRPDEAAAVWERAEAMFEAATAPGRTDLDAVRAMLRLNRAITADGARESARYAREAIELYEPLVRESGRHEVAGDLGHALLLSGLGHERSGHPQEALAAYRSARSVLEDAVLRDGRLEYTRFLAQAHDHEATLVRELEDPAAAVALARRAVDVWDRLSVTDGRSAWAVERADARHKLGDALIDAGDMDAAARELDEAERVLGTAPGPSSGARLVATLIRNGRAVLHRRSGRTEAACREARAALETLGAPGTPQEEQVRVQCLQTLNASLGNLGRHEEALAVVDDITAAVESLFARGETSLRNVADARQRRANALLQLGCAEEAREPARRALRDYRSLIDAGRGDLVSEAARLRGALSVALQRSGDLDGAARELEAMRRHFAERTTYPWQRLLPAHAVSTAASLGADPNALLLQGLDHRIADLAKVRTVRPRNLERLLADLVRERDRLVSDSMAFMEPAQVSQALEDLCGSLLWLAERHPGDPVYEAGMTTGLLSGITAMRCGRSGAADRGFRLAIDHGRVLVRDRGRRNHLEQWVNAHVALASWQVFRGDEAGAARTVRELDGRLAAVVPAQAAAWSARARRTLASFRRP</sequence>
<evidence type="ECO:0000259" key="3">
    <source>
        <dbReference type="PROSITE" id="PS50011"/>
    </source>
</evidence>
<feature type="region of interest" description="Disordered" evidence="2">
    <location>
        <begin position="1"/>
        <end position="24"/>
    </location>
</feature>
<dbReference type="SUPFAM" id="SSF48452">
    <property type="entry name" value="TPR-like"/>
    <property type="match status" value="4"/>
</dbReference>
<feature type="domain" description="Protein kinase" evidence="3">
    <location>
        <begin position="34"/>
        <end position="340"/>
    </location>
</feature>
<dbReference type="InterPro" id="IPR017441">
    <property type="entry name" value="Protein_kinase_ATP_BS"/>
</dbReference>
<feature type="compositionally biased region" description="Polar residues" evidence="2">
    <location>
        <begin position="1"/>
        <end position="14"/>
    </location>
</feature>
<dbReference type="Gene3D" id="1.10.510.10">
    <property type="entry name" value="Transferase(Phosphotransferase) domain 1"/>
    <property type="match status" value="2"/>
</dbReference>
<proteinExistence type="predicted"/>
<evidence type="ECO:0000313" key="4">
    <source>
        <dbReference type="EMBL" id="QDI68153.1"/>
    </source>
</evidence>
<dbReference type="InterPro" id="IPR011009">
    <property type="entry name" value="Kinase-like_dom_sf"/>
</dbReference>
<dbReference type="CDD" id="cd14014">
    <property type="entry name" value="STKc_PknB_like"/>
    <property type="match status" value="1"/>
</dbReference>
<dbReference type="Pfam" id="PF00069">
    <property type="entry name" value="Pkinase"/>
    <property type="match status" value="1"/>
</dbReference>
<reference evidence="4 5" key="1">
    <citation type="submission" date="2017-07" db="EMBL/GenBank/DDBJ databases">
        <title>The Complete Genome of Streptomyces asterosporus-ZSY.</title>
        <authorList>
            <person name="Zhang S."/>
        </authorList>
    </citation>
    <scope>NUCLEOTIDE SEQUENCE [LARGE SCALE GENOMIC DNA]</scope>
    <source>
        <strain evidence="4 5">DSM 41452</strain>
    </source>
</reference>
<accession>A0A514JLF0</accession>
<dbReference type="Proteomes" id="UP000316215">
    <property type="component" value="Chromosome"/>
</dbReference>
<dbReference type="EMBL" id="CP022310">
    <property type="protein sequence ID" value="QDI68153.1"/>
    <property type="molecule type" value="Genomic_DNA"/>
</dbReference>
<feature type="binding site" evidence="1">
    <location>
        <position position="63"/>
    </location>
    <ligand>
        <name>ATP</name>
        <dbReference type="ChEBI" id="CHEBI:30616"/>
    </ligand>
</feature>
<dbReference type="InterPro" id="IPR000719">
    <property type="entry name" value="Prot_kinase_dom"/>
</dbReference>
<dbReference type="PROSITE" id="PS50011">
    <property type="entry name" value="PROTEIN_KINASE_DOM"/>
    <property type="match status" value="1"/>
</dbReference>
<dbReference type="PANTHER" id="PTHR48011">
    <property type="entry name" value="CCR4-NOT TRANSCRIPTIONAL COMPLEX SUBUNIT CAF120-RELATED"/>
    <property type="match status" value="1"/>
</dbReference>
<dbReference type="KEGG" id="sast:CD934_05335"/>